<dbReference type="SUPFAM" id="SSF51182">
    <property type="entry name" value="RmlC-like cupins"/>
    <property type="match status" value="1"/>
</dbReference>
<dbReference type="Pfam" id="PF01381">
    <property type="entry name" value="HTH_3"/>
    <property type="match status" value="1"/>
</dbReference>
<gene>
    <name evidence="3" type="ordered locus">Bsph_2884</name>
</gene>
<feature type="domain" description="HTH cro/C1-type" evidence="2">
    <location>
        <begin position="26"/>
        <end position="80"/>
    </location>
</feature>
<dbReference type="PROSITE" id="PS50943">
    <property type="entry name" value="HTH_CROC1"/>
    <property type="match status" value="1"/>
</dbReference>
<dbReference type="AlphaFoldDB" id="B1HMP7"/>
<dbReference type="EMBL" id="CP000817">
    <property type="protein sequence ID" value="ACA40413.1"/>
    <property type="molecule type" value="Genomic_DNA"/>
</dbReference>
<dbReference type="GO" id="GO:0005829">
    <property type="term" value="C:cytosol"/>
    <property type="evidence" value="ECO:0007669"/>
    <property type="project" value="TreeGrafter"/>
</dbReference>
<sequence>MQSQWKGCHLLQEEHMDLFSQVGMNLREIRKNKRMSLEELASVSNVSKLTLGKIERGETNPTVNILWKICRGLHIPLISLLSFEENVEVHRFGSEYQFAGHNNDWFVEPLFKTNGTEWYRGRLDPNSEYSECHLAGSEEVVLVLNGQLELKVGEKTHLLNQWDVIKFKGEELHTYINHSDEKIHLMLSLTYTTP</sequence>
<dbReference type="SUPFAM" id="SSF47413">
    <property type="entry name" value="lambda repressor-like DNA-binding domains"/>
    <property type="match status" value="1"/>
</dbReference>
<dbReference type="InterPro" id="IPR011051">
    <property type="entry name" value="RmlC_Cupin_sf"/>
</dbReference>
<dbReference type="InterPro" id="IPR050807">
    <property type="entry name" value="TransReg_Diox_bact_type"/>
</dbReference>
<evidence type="ECO:0000313" key="4">
    <source>
        <dbReference type="Proteomes" id="UP000002164"/>
    </source>
</evidence>
<evidence type="ECO:0000313" key="3">
    <source>
        <dbReference type="EMBL" id="ACA40413.1"/>
    </source>
</evidence>
<reference evidence="3 4" key="1">
    <citation type="journal article" date="2008" name="J. Bacteriol.">
        <title>Complete genome sequence of the mosquitocidal bacterium Bacillus sphaericus C3-41 and comparison with those of closely related Bacillus species.</title>
        <authorList>
            <person name="Hu X."/>
            <person name="Fan W."/>
            <person name="Han B."/>
            <person name="Liu H."/>
            <person name="Zheng D."/>
            <person name="Li Q."/>
            <person name="Dong W."/>
            <person name="Yan J."/>
            <person name="Gao M."/>
            <person name="Berry C."/>
            <person name="Yuan Z."/>
        </authorList>
    </citation>
    <scope>NUCLEOTIDE SEQUENCE [LARGE SCALE GENOMIC DNA]</scope>
    <source>
        <strain evidence="3 4">C3-41</strain>
    </source>
</reference>
<dbReference type="Proteomes" id="UP000002164">
    <property type="component" value="Chromosome"/>
</dbReference>
<dbReference type="KEGG" id="lsp:Bsph_2884"/>
<dbReference type="InterPro" id="IPR014710">
    <property type="entry name" value="RmlC-like_jellyroll"/>
</dbReference>
<dbReference type="InterPro" id="IPR010982">
    <property type="entry name" value="Lambda_DNA-bd_dom_sf"/>
</dbReference>
<dbReference type="HOGENOM" id="CLU_085376_5_0_9"/>
<evidence type="ECO:0000256" key="1">
    <source>
        <dbReference type="ARBA" id="ARBA00023125"/>
    </source>
</evidence>
<dbReference type="InterPro" id="IPR013096">
    <property type="entry name" value="Cupin_2"/>
</dbReference>
<dbReference type="Gene3D" id="1.10.260.40">
    <property type="entry name" value="lambda repressor-like DNA-binding domains"/>
    <property type="match status" value="1"/>
</dbReference>
<dbReference type="SMART" id="SM00530">
    <property type="entry name" value="HTH_XRE"/>
    <property type="match status" value="1"/>
</dbReference>
<evidence type="ECO:0000259" key="2">
    <source>
        <dbReference type="PROSITE" id="PS50943"/>
    </source>
</evidence>
<dbReference type="GO" id="GO:0003677">
    <property type="term" value="F:DNA binding"/>
    <property type="evidence" value="ECO:0007669"/>
    <property type="project" value="UniProtKB-KW"/>
</dbReference>
<dbReference type="Pfam" id="PF07883">
    <property type="entry name" value="Cupin_2"/>
    <property type="match status" value="1"/>
</dbReference>
<dbReference type="CDD" id="cd02209">
    <property type="entry name" value="cupin_XRE_C"/>
    <property type="match status" value="1"/>
</dbReference>
<name>B1HMP7_LYSSC</name>
<keyword evidence="1" id="KW-0238">DNA-binding</keyword>
<protein>
    <submittedName>
        <fullName evidence="3">Transcriptional regulator</fullName>
    </submittedName>
</protein>
<dbReference type="EnsemblBacteria" id="ACA40413">
    <property type="protein sequence ID" value="ACA40413"/>
    <property type="gene ID" value="Bsph_2884"/>
</dbReference>
<dbReference type="Gene3D" id="2.60.120.10">
    <property type="entry name" value="Jelly Rolls"/>
    <property type="match status" value="1"/>
</dbReference>
<proteinExistence type="predicted"/>
<dbReference type="PANTHER" id="PTHR46797:SF24">
    <property type="entry name" value="DNA-BINDING PHAGE PROTEIN"/>
    <property type="match status" value="1"/>
</dbReference>
<accession>B1HMP7</accession>
<dbReference type="GO" id="GO:0003700">
    <property type="term" value="F:DNA-binding transcription factor activity"/>
    <property type="evidence" value="ECO:0007669"/>
    <property type="project" value="TreeGrafter"/>
</dbReference>
<dbReference type="InterPro" id="IPR001387">
    <property type="entry name" value="Cro/C1-type_HTH"/>
</dbReference>
<dbReference type="PANTHER" id="PTHR46797">
    <property type="entry name" value="HTH-TYPE TRANSCRIPTIONAL REGULATOR"/>
    <property type="match status" value="1"/>
</dbReference>
<dbReference type="CDD" id="cd00093">
    <property type="entry name" value="HTH_XRE"/>
    <property type="match status" value="1"/>
</dbReference>
<organism evidence="3 4">
    <name type="scientific">Lysinibacillus sphaericus (strain C3-41)</name>
    <dbReference type="NCBI Taxonomy" id="444177"/>
    <lineage>
        <taxon>Bacteria</taxon>
        <taxon>Bacillati</taxon>
        <taxon>Bacillota</taxon>
        <taxon>Bacilli</taxon>
        <taxon>Bacillales</taxon>
        <taxon>Bacillaceae</taxon>
        <taxon>Lysinibacillus</taxon>
    </lineage>
</organism>